<gene>
    <name evidence="2" type="ORF">COL8621_03517</name>
</gene>
<evidence type="ECO:0000313" key="2">
    <source>
        <dbReference type="EMBL" id="SMX50987.1"/>
    </source>
</evidence>
<dbReference type="Proteomes" id="UP000202922">
    <property type="component" value="Unassembled WGS sequence"/>
</dbReference>
<evidence type="ECO:0000259" key="1">
    <source>
        <dbReference type="Pfam" id="PF20056"/>
    </source>
</evidence>
<dbReference type="InterPro" id="IPR045601">
    <property type="entry name" value="DUF6455"/>
</dbReference>
<name>A0A238L7K9_9RHOB</name>
<protein>
    <recommendedName>
        <fullName evidence="1">DUF6455 domain-containing protein</fullName>
    </recommendedName>
</protein>
<dbReference type="AlphaFoldDB" id="A0A238L7K9"/>
<sequence length="95" mass="10379">MSIRAALGSCFAVRDARLGQMGDMLQVTDALTAFEQDACGETELQSAVLRCLDCLNADICKTWLARAEQGSAAPSFCANAARFYRLRQRQDIITS</sequence>
<dbReference type="EMBL" id="FXYE01000003">
    <property type="protein sequence ID" value="SMX50987.1"/>
    <property type="molecule type" value="Genomic_DNA"/>
</dbReference>
<organism evidence="2 3">
    <name type="scientific">Actibacterium lipolyticum</name>
    <dbReference type="NCBI Taxonomy" id="1524263"/>
    <lineage>
        <taxon>Bacteria</taxon>
        <taxon>Pseudomonadati</taxon>
        <taxon>Pseudomonadota</taxon>
        <taxon>Alphaproteobacteria</taxon>
        <taxon>Rhodobacterales</taxon>
        <taxon>Roseobacteraceae</taxon>
        <taxon>Actibacterium</taxon>
    </lineage>
</organism>
<reference evidence="3" key="1">
    <citation type="submission" date="2017-05" db="EMBL/GenBank/DDBJ databases">
        <authorList>
            <person name="Rodrigo-Torres L."/>
            <person name="Arahal R. D."/>
            <person name="Lucena T."/>
        </authorList>
    </citation>
    <scope>NUCLEOTIDE SEQUENCE [LARGE SCALE GENOMIC DNA]</scope>
    <source>
        <strain evidence="3">CECT 8621</strain>
    </source>
</reference>
<keyword evidence="3" id="KW-1185">Reference proteome</keyword>
<evidence type="ECO:0000313" key="3">
    <source>
        <dbReference type="Proteomes" id="UP000202922"/>
    </source>
</evidence>
<feature type="domain" description="DUF6455" evidence="1">
    <location>
        <begin position="19"/>
        <end position="88"/>
    </location>
</feature>
<accession>A0A238L7K9</accession>
<dbReference type="Pfam" id="PF20056">
    <property type="entry name" value="DUF6455"/>
    <property type="match status" value="1"/>
</dbReference>
<proteinExistence type="predicted"/>